<dbReference type="KEGG" id="ncs:NCAS_0B05360"/>
<dbReference type="EMBL" id="HE576753">
    <property type="protein sequence ID" value="CCC68620.1"/>
    <property type="molecule type" value="Genomic_DNA"/>
</dbReference>
<organism evidence="1 2">
    <name type="scientific">Naumovozyma castellii</name>
    <name type="common">Yeast</name>
    <name type="synonym">Saccharomyces castellii</name>
    <dbReference type="NCBI Taxonomy" id="27288"/>
    <lineage>
        <taxon>Eukaryota</taxon>
        <taxon>Fungi</taxon>
        <taxon>Dikarya</taxon>
        <taxon>Ascomycota</taxon>
        <taxon>Saccharomycotina</taxon>
        <taxon>Saccharomycetes</taxon>
        <taxon>Saccharomycetales</taxon>
        <taxon>Saccharomycetaceae</taxon>
        <taxon>Naumovozyma</taxon>
    </lineage>
</organism>
<proteinExistence type="predicted"/>
<dbReference type="RefSeq" id="XP_003674992.1">
    <property type="nucleotide sequence ID" value="XM_003674944.1"/>
</dbReference>
<dbReference type="AlphaFoldDB" id="G0V9K4"/>
<dbReference type="Proteomes" id="UP000001640">
    <property type="component" value="Chromosome 2"/>
</dbReference>
<gene>
    <name evidence="1" type="primary">NCAS0B05360</name>
    <name evidence="1" type="ordered locus">NCAS_0B05360</name>
</gene>
<keyword evidence="2" id="KW-1185">Reference proteome</keyword>
<reference key="2">
    <citation type="submission" date="2011-08" db="EMBL/GenBank/DDBJ databases">
        <title>Genome sequence of Naumovozyma castellii.</title>
        <authorList>
            <person name="Gordon J.L."/>
            <person name="Armisen D."/>
            <person name="Proux-Wera E."/>
            <person name="OhEigeartaigh S.S."/>
            <person name="Byrne K.P."/>
            <person name="Wolfe K.H."/>
        </authorList>
    </citation>
    <scope>NUCLEOTIDE SEQUENCE</scope>
    <source>
        <strain>Type strain:CBS 4309</strain>
    </source>
</reference>
<accession>G0V9K4</accession>
<dbReference type="GeneID" id="96902178"/>
<dbReference type="HOGENOM" id="CLU_785477_0_0_1"/>
<evidence type="ECO:0000313" key="1">
    <source>
        <dbReference type="EMBL" id="CCC68620.1"/>
    </source>
</evidence>
<evidence type="ECO:0000313" key="2">
    <source>
        <dbReference type="Proteomes" id="UP000001640"/>
    </source>
</evidence>
<protein>
    <submittedName>
        <fullName evidence="1">Uncharacterized protein</fullName>
    </submittedName>
</protein>
<name>G0V9K4_NAUCA</name>
<dbReference type="InParanoid" id="G0V9K4"/>
<reference evidence="1 2" key="1">
    <citation type="journal article" date="2011" name="Proc. Natl. Acad. Sci. U.S.A.">
        <title>Evolutionary erosion of yeast sex chromosomes by mating-type switching accidents.</title>
        <authorList>
            <person name="Gordon J.L."/>
            <person name="Armisen D."/>
            <person name="Proux-Wera E."/>
            <person name="Oheigeartaigh S.S."/>
            <person name="Byrne K.P."/>
            <person name="Wolfe K.H."/>
        </authorList>
    </citation>
    <scope>NUCLEOTIDE SEQUENCE [LARGE SCALE GENOMIC DNA]</scope>
    <source>
        <strain evidence="2">ATCC 76901 / BCRC 22586 / CBS 4309 / NBRC 1992 / NRRL Y-12630</strain>
    </source>
</reference>
<sequence length="359" mass="41848">MVSLIFTYKGQLFERSIPENEFYVGILKEMIEDFFHVTDPFHTMDVQWLSGPGQWGHIRDENDFQLMLGCGHPYFHIFIYENQTNENNTAVSQSQVNSLSSTDFYEINSQDGEVLSSDEGEVKNKYDKETKFNVDTLKETLIDLRRRVAYLEFVHENEEEHDDEESATFKEVTVNQENTTNKTKIVPLLNESSNIIELNVGDDKNILDFFKTNNCPSTLKFIYDSYQFSQVLRKYPESVDVRVTFFPAARDIYFVCEGYNLDGMTLMFWNEESLAKNDSIRVGIPSSNFVNVHVCKKRRCFINDELFNIAILNDQQHVIFKGEGDGQSLKYRCTLRRRDTTPVPKSLIYRLRSSFPCPF</sequence>
<dbReference type="OMA" id="CFINDEL"/>